<dbReference type="InterPro" id="IPR038430">
    <property type="entry name" value="NDAH_ubi_oxred_su3_sf"/>
</dbReference>
<gene>
    <name evidence="10" type="primary">nad3</name>
    <name evidence="10" type="ORF">SMAC_12651</name>
</gene>
<evidence type="ECO:0000256" key="9">
    <source>
        <dbReference type="RuleBase" id="RU003640"/>
    </source>
</evidence>
<comment type="subcellular location">
    <subcellularLocation>
        <location evidence="1">Membrane</location>
    </subcellularLocation>
    <subcellularLocation>
        <location evidence="9">Mitochondrion membrane</location>
        <topology evidence="9">Multi-pass membrane protein</topology>
    </subcellularLocation>
</comment>
<dbReference type="Proteomes" id="UP000001881">
    <property type="component" value="Unassembled WGS sequence"/>
</dbReference>
<sequence length="206" mass="23660">MRSMTLFILFVSIIALLFLLINLVFAPHIPYQEKNSEFECGFHSFHQTRFPFDSPIAAQAICFVILDIELFTMYPYVGSLGINTLYSLVVILGFMFVISAGFVFELGKGALKIDSKTKYGWWFSREKFKRYIFFKFMSSISVQKLKSRYPSLPLPHPPLQYCRVGDPAVLQGQVCGGGRGKGDALRLYSCNLYIYIYIYIFIENVN</sequence>
<evidence type="ECO:0000256" key="4">
    <source>
        <dbReference type="ARBA" id="ARBA00022448"/>
    </source>
</evidence>
<dbReference type="GO" id="GO:0008137">
    <property type="term" value="F:NADH dehydrogenase (ubiquinone) activity"/>
    <property type="evidence" value="ECO:0007669"/>
    <property type="project" value="UniProtKB-UniRule"/>
</dbReference>
<comment type="similarity">
    <text evidence="2 9">Belongs to the complex I subunit 3 family.</text>
</comment>
<keyword evidence="5 9" id="KW-0812">Transmembrane</keyword>
<keyword evidence="9" id="KW-0249">Electron transport</keyword>
<dbReference type="InParanoid" id="F7WD25"/>
<evidence type="ECO:0000256" key="7">
    <source>
        <dbReference type="ARBA" id="ARBA00023136"/>
    </source>
</evidence>
<feature type="transmembrane region" description="Helical" evidence="9">
    <location>
        <begin position="56"/>
        <end position="77"/>
    </location>
</feature>
<feature type="transmembrane region" description="Helical" evidence="9">
    <location>
        <begin position="6"/>
        <end position="25"/>
    </location>
</feature>
<dbReference type="EC" id="7.1.1.2" evidence="9"/>
<feature type="transmembrane region" description="Helical" evidence="9">
    <location>
        <begin position="83"/>
        <end position="104"/>
    </location>
</feature>
<comment type="caution">
    <text evidence="10">The sequence shown here is derived from an EMBL/GenBank/DDBJ whole genome shotgun (WGS) entry which is preliminary data.</text>
</comment>
<keyword evidence="4 9" id="KW-0813">Transport</keyword>
<evidence type="ECO:0000256" key="1">
    <source>
        <dbReference type="ARBA" id="ARBA00004370"/>
    </source>
</evidence>
<dbReference type="Gene3D" id="1.20.58.1610">
    <property type="entry name" value="NADH:ubiquinone/plastoquinone oxidoreductase, chain 3"/>
    <property type="match status" value="1"/>
</dbReference>
<protein>
    <recommendedName>
        <fullName evidence="3 9">NADH-ubiquinone oxidoreductase chain 3</fullName>
        <ecNumber evidence="9">7.1.1.2</ecNumber>
    </recommendedName>
</protein>
<evidence type="ECO:0000256" key="6">
    <source>
        <dbReference type="ARBA" id="ARBA00022989"/>
    </source>
</evidence>
<comment type="caution">
    <text evidence="9">Lacks conserved residue(s) required for the propagation of feature annotation.</text>
</comment>
<keyword evidence="9" id="KW-0679">Respiratory chain</keyword>
<dbReference type="OrthoDB" id="154075at2759"/>
<keyword evidence="6 9" id="KW-1133">Transmembrane helix</keyword>
<dbReference type="GO" id="GO:0030964">
    <property type="term" value="C:NADH dehydrogenase complex"/>
    <property type="evidence" value="ECO:0007669"/>
    <property type="project" value="TreeGrafter"/>
</dbReference>
<dbReference type="GO" id="GO:0031966">
    <property type="term" value="C:mitochondrial membrane"/>
    <property type="evidence" value="ECO:0007669"/>
    <property type="project" value="UniProtKB-SubCell"/>
</dbReference>
<evidence type="ECO:0000256" key="3">
    <source>
        <dbReference type="ARBA" id="ARBA00021007"/>
    </source>
</evidence>
<dbReference type="STRING" id="771870.F7WD25"/>
<keyword evidence="9 10" id="KW-0496">Mitochondrion</keyword>
<geneLocation type="mitochondrion" evidence="10"/>
<keyword evidence="11" id="KW-1185">Reference proteome</keyword>
<keyword evidence="9" id="KW-0520">NAD</keyword>
<dbReference type="VEuPathDB" id="FungiDB:SMAC_12651"/>
<dbReference type="EMBL" id="CABT02001583">
    <property type="protein sequence ID" value="CCC14772.1"/>
    <property type="molecule type" value="Genomic_DNA"/>
</dbReference>
<keyword evidence="9" id="KW-0830">Ubiquinone</keyword>
<evidence type="ECO:0000313" key="11">
    <source>
        <dbReference type="Proteomes" id="UP000001881"/>
    </source>
</evidence>
<keyword evidence="7 9" id="KW-0472">Membrane</keyword>
<organism evidence="10 11">
    <name type="scientific">Sordaria macrospora (strain ATCC MYA-333 / DSM 997 / K(L3346) / K-hell)</name>
    <dbReference type="NCBI Taxonomy" id="771870"/>
    <lineage>
        <taxon>Eukaryota</taxon>
        <taxon>Fungi</taxon>
        <taxon>Dikarya</taxon>
        <taxon>Ascomycota</taxon>
        <taxon>Pezizomycotina</taxon>
        <taxon>Sordariomycetes</taxon>
        <taxon>Sordariomycetidae</taxon>
        <taxon>Sordariales</taxon>
        <taxon>Sordariaceae</taxon>
        <taxon>Sordaria</taxon>
    </lineage>
</organism>
<evidence type="ECO:0000313" key="10">
    <source>
        <dbReference type="EMBL" id="CCC14772.1"/>
    </source>
</evidence>
<proteinExistence type="inferred from homology"/>
<comment type="catalytic activity">
    <reaction evidence="8 9">
        <text>a ubiquinone + NADH + 5 H(+)(in) = a ubiquinol + NAD(+) + 4 H(+)(out)</text>
        <dbReference type="Rhea" id="RHEA:29091"/>
        <dbReference type="Rhea" id="RHEA-COMP:9565"/>
        <dbReference type="Rhea" id="RHEA-COMP:9566"/>
        <dbReference type="ChEBI" id="CHEBI:15378"/>
        <dbReference type="ChEBI" id="CHEBI:16389"/>
        <dbReference type="ChEBI" id="CHEBI:17976"/>
        <dbReference type="ChEBI" id="CHEBI:57540"/>
        <dbReference type="ChEBI" id="CHEBI:57945"/>
        <dbReference type="EC" id="7.1.1.2"/>
    </reaction>
</comment>
<keyword evidence="9" id="KW-1278">Translocase</keyword>
<dbReference type="HOGENOM" id="CLU_1332667_0_0_1"/>
<feature type="transmembrane region" description="Helical" evidence="9">
    <location>
        <begin position="185"/>
        <end position="202"/>
    </location>
</feature>
<dbReference type="InterPro" id="IPR000440">
    <property type="entry name" value="NADH_UbQ/plastoQ_OxRdtase_su3"/>
</dbReference>
<dbReference type="PANTHER" id="PTHR11058:SF9">
    <property type="entry name" value="NADH-UBIQUINONE OXIDOREDUCTASE CHAIN 3"/>
    <property type="match status" value="1"/>
</dbReference>
<comment type="function">
    <text evidence="9">Core subunit of the mitochondrial membrane respiratory chain NADH dehydrogenase (Complex I) which catalyzes electron transfer from NADH through the respiratory chain, using ubiquinone as an electron acceptor. Essential for the catalytic activity of complex I.</text>
</comment>
<reference evidence="10 11" key="1">
    <citation type="journal article" date="2010" name="PLoS Genet.">
        <title>De novo assembly of a 40 Mb eukaryotic genome from short sequence reads: Sordaria macrospora, a model organism for fungal morphogenesis.</title>
        <authorList>
            <person name="Nowrousian M."/>
            <person name="Stajich J."/>
            <person name="Chu M."/>
            <person name="Engh I."/>
            <person name="Espagne E."/>
            <person name="Halliday K."/>
            <person name="Kamerewerd J."/>
            <person name="Kempken F."/>
            <person name="Knab B."/>
            <person name="Kuo H.C."/>
            <person name="Osiewacz H.D."/>
            <person name="Poeggeler S."/>
            <person name="Read N."/>
            <person name="Seiler S."/>
            <person name="Smith K."/>
            <person name="Zickler D."/>
            <person name="Kueck U."/>
            <person name="Freitag M."/>
        </authorList>
    </citation>
    <scope>NUCLEOTIDE SEQUENCE [LARGE SCALE GENOMIC DNA]</scope>
    <source>
        <strain evidence="11">ATCC MYA-333 / DSM 997 / K(L3346) / K-hell</strain>
        <tissue evidence="10">Mycelium</tissue>
    </source>
</reference>
<accession>F7WD25</accession>
<dbReference type="AlphaFoldDB" id="F7WD25"/>
<dbReference type="Pfam" id="PF00507">
    <property type="entry name" value="Oxidored_q4"/>
    <property type="match status" value="1"/>
</dbReference>
<dbReference type="PANTHER" id="PTHR11058">
    <property type="entry name" value="NADH-UBIQUINONE OXIDOREDUCTASE CHAIN 3"/>
    <property type="match status" value="1"/>
</dbReference>
<evidence type="ECO:0000256" key="5">
    <source>
        <dbReference type="ARBA" id="ARBA00022692"/>
    </source>
</evidence>
<evidence type="ECO:0000256" key="2">
    <source>
        <dbReference type="ARBA" id="ARBA00008472"/>
    </source>
</evidence>
<dbReference type="eggNOG" id="KOG4662">
    <property type="taxonomic scope" value="Eukaryota"/>
</dbReference>
<evidence type="ECO:0000256" key="8">
    <source>
        <dbReference type="ARBA" id="ARBA00049551"/>
    </source>
</evidence>
<name>F7WD25_SORMK</name>